<keyword evidence="4" id="KW-0472">Membrane</keyword>
<evidence type="ECO:0000259" key="5">
    <source>
        <dbReference type="PROSITE" id="PS50041"/>
    </source>
</evidence>
<dbReference type="GO" id="GO:0030246">
    <property type="term" value="F:carbohydrate binding"/>
    <property type="evidence" value="ECO:0007669"/>
    <property type="project" value="UniProtKB-KW"/>
</dbReference>
<accession>A0AA97KXD4</accession>
<keyword evidence="4" id="KW-1133">Transmembrane helix</keyword>
<evidence type="ECO:0000256" key="4">
    <source>
        <dbReference type="SAM" id="Phobius"/>
    </source>
</evidence>
<sequence length="336" mass="37842">METSYIKWDNSEQVNVLMEGQKKAQEKGFHIHIIKRKIVIYCVILGIGFLFIIALLSQSLRNESEMSKAIKMSLLGKSSDSSSSQMTLNLSKEIAGIGQKVVLLQELPYLQKSAGDLMTTGNLTLSMVKKLDEQTLSVLAELGRKNDRDPKDVIQELEKLQNLTAAQMRKENLIPSLLEEVAKLREENRRIAEDATKVLEELHNLTEHFCTKCPPNWASFEKNCYFFSTLSAPWTAAKQSCENEGAHLVIINNRPELKFLVNLIMTDRVFWMGLSDAGQEGQWIWVDGTPLTFSSWGKGEPNNAGHGEDCATLHSNGNWNDAFCSGNELWICEQKC</sequence>
<dbReference type="InterPro" id="IPR016186">
    <property type="entry name" value="C-type_lectin-like/link_sf"/>
</dbReference>
<evidence type="ECO:0000256" key="2">
    <source>
        <dbReference type="ARBA" id="ARBA00023157"/>
    </source>
</evidence>
<organism evidence="6 7">
    <name type="scientific">Eublepharis macularius</name>
    <name type="common">Leopard gecko</name>
    <name type="synonym">Cyrtodactylus macularius</name>
    <dbReference type="NCBI Taxonomy" id="481883"/>
    <lineage>
        <taxon>Eukaryota</taxon>
        <taxon>Metazoa</taxon>
        <taxon>Chordata</taxon>
        <taxon>Craniata</taxon>
        <taxon>Vertebrata</taxon>
        <taxon>Euteleostomi</taxon>
        <taxon>Lepidosauria</taxon>
        <taxon>Squamata</taxon>
        <taxon>Bifurcata</taxon>
        <taxon>Gekkota</taxon>
        <taxon>Eublepharidae</taxon>
        <taxon>Eublepharinae</taxon>
        <taxon>Eublepharis</taxon>
    </lineage>
</organism>
<dbReference type="CDD" id="cd03590">
    <property type="entry name" value="CLECT_DC-SIGN_like"/>
    <property type="match status" value="1"/>
</dbReference>
<dbReference type="Proteomes" id="UP001190640">
    <property type="component" value="Chromosome 4"/>
</dbReference>
<evidence type="ECO:0000313" key="6">
    <source>
        <dbReference type="Proteomes" id="UP001190640"/>
    </source>
</evidence>
<dbReference type="PANTHER" id="PTHR22803">
    <property type="entry name" value="MANNOSE, PHOSPHOLIPASE, LECTIN RECEPTOR RELATED"/>
    <property type="match status" value="1"/>
</dbReference>
<dbReference type="SUPFAM" id="SSF56436">
    <property type="entry name" value="C-type lectin-like"/>
    <property type="match status" value="1"/>
</dbReference>
<keyword evidence="1" id="KW-0430">Lectin</keyword>
<gene>
    <name evidence="7" type="primary">LOC129328922</name>
</gene>
<dbReference type="RefSeq" id="XP_054834226.1">
    <property type="nucleotide sequence ID" value="XM_054978251.1"/>
</dbReference>
<keyword evidence="2" id="KW-1015">Disulfide bond</keyword>
<name>A0AA97KXD4_EUBMA</name>
<dbReference type="InterPro" id="IPR001304">
    <property type="entry name" value="C-type_lectin-like"/>
</dbReference>
<dbReference type="PROSITE" id="PS50041">
    <property type="entry name" value="C_TYPE_LECTIN_2"/>
    <property type="match status" value="1"/>
</dbReference>
<dbReference type="AlphaFoldDB" id="A0AA97KXD4"/>
<dbReference type="Gene3D" id="3.10.100.10">
    <property type="entry name" value="Mannose-Binding Protein A, subunit A"/>
    <property type="match status" value="1"/>
</dbReference>
<proteinExistence type="predicted"/>
<dbReference type="InterPro" id="IPR018378">
    <property type="entry name" value="C-type_lectin_CS"/>
</dbReference>
<feature type="coiled-coil region" evidence="3">
    <location>
        <begin position="174"/>
        <end position="201"/>
    </location>
</feature>
<feature type="domain" description="C-type lectin" evidence="5">
    <location>
        <begin position="220"/>
        <end position="333"/>
    </location>
</feature>
<protein>
    <submittedName>
        <fullName evidence="7">C-type lectin domain family 17, member A-like</fullName>
    </submittedName>
</protein>
<evidence type="ECO:0000256" key="3">
    <source>
        <dbReference type="SAM" id="Coils"/>
    </source>
</evidence>
<dbReference type="KEGG" id="emc:129328922"/>
<keyword evidence="6" id="KW-1185">Reference proteome</keyword>
<feature type="transmembrane region" description="Helical" evidence="4">
    <location>
        <begin position="38"/>
        <end position="57"/>
    </location>
</feature>
<reference evidence="7" key="1">
    <citation type="submission" date="2025-08" db="UniProtKB">
        <authorList>
            <consortium name="RefSeq"/>
        </authorList>
    </citation>
    <scope>IDENTIFICATION</scope>
    <source>
        <tissue evidence="7">Blood</tissue>
    </source>
</reference>
<keyword evidence="4" id="KW-0812">Transmembrane</keyword>
<dbReference type="PROSITE" id="PS00615">
    <property type="entry name" value="C_TYPE_LECTIN_1"/>
    <property type="match status" value="1"/>
</dbReference>
<dbReference type="Pfam" id="PF00059">
    <property type="entry name" value="Lectin_C"/>
    <property type="match status" value="1"/>
</dbReference>
<dbReference type="InterPro" id="IPR050111">
    <property type="entry name" value="C-type_lectin/snaclec_domain"/>
</dbReference>
<evidence type="ECO:0000313" key="7">
    <source>
        <dbReference type="RefSeq" id="XP_054834226.1"/>
    </source>
</evidence>
<dbReference type="SMART" id="SM00034">
    <property type="entry name" value="CLECT"/>
    <property type="match status" value="1"/>
</dbReference>
<evidence type="ECO:0000256" key="1">
    <source>
        <dbReference type="ARBA" id="ARBA00022734"/>
    </source>
</evidence>
<dbReference type="InterPro" id="IPR033989">
    <property type="entry name" value="CD209-like_CTLD"/>
</dbReference>
<dbReference type="GeneID" id="129328922"/>
<keyword evidence="3" id="KW-0175">Coiled coil</keyword>
<dbReference type="InterPro" id="IPR016187">
    <property type="entry name" value="CTDL_fold"/>
</dbReference>